<dbReference type="InterPro" id="IPR004378">
    <property type="entry name" value="F420H2_quin_Rdtase"/>
</dbReference>
<evidence type="ECO:0000313" key="3">
    <source>
        <dbReference type="EMBL" id="ORX08322.1"/>
    </source>
</evidence>
<comment type="catalytic activity">
    <reaction evidence="2">
        <text>oxidized coenzyme F420-(gamma-L-Glu)(n) + a quinol + H(+) = reduced coenzyme F420-(gamma-L-Glu)(n) + a quinone</text>
        <dbReference type="Rhea" id="RHEA:39663"/>
        <dbReference type="Rhea" id="RHEA-COMP:12939"/>
        <dbReference type="Rhea" id="RHEA-COMP:14378"/>
        <dbReference type="ChEBI" id="CHEBI:15378"/>
        <dbReference type="ChEBI" id="CHEBI:24646"/>
        <dbReference type="ChEBI" id="CHEBI:132124"/>
        <dbReference type="ChEBI" id="CHEBI:133980"/>
        <dbReference type="ChEBI" id="CHEBI:139511"/>
    </reaction>
</comment>
<protein>
    <submittedName>
        <fullName evidence="3">Nitroreductase</fullName>
    </submittedName>
</protein>
<dbReference type="Pfam" id="PF04075">
    <property type="entry name" value="F420H2_quin_red"/>
    <property type="match status" value="1"/>
</dbReference>
<keyword evidence="4" id="KW-1185">Reference proteome</keyword>
<dbReference type="Proteomes" id="UP000193090">
    <property type="component" value="Unassembled WGS sequence"/>
</dbReference>
<gene>
    <name evidence="3" type="ORF">AWC30_02625</name>
</gene>
<dbReference type="InterPro" id="IPR012349">
    <property type="entry name" value="Split_barrel_FMN-bd"/>
</dbReference>
<comment type="similarity">
    <text evidence="1">Belongs to the F420H(2)-dependent quinone reductase family.</text>
</comment>
<dbReference type="NCBIfam" id="TIGR00026">
    <property type="entry name" value="hi_GC_TIGR00026"/>
    <property type="match status" value="1"/>
</dbReference>
<organism evidence="3 4">
    <name type="scientific">Mycolicibacillus trivialis</name>
    <dbReference type="NCBI Taxonomy" id="1798"/>
    <lineage>
        <taxon>Bacteria</taxon>
        <taxon>Bacillati</taxon>
        <taxon>Actinomycetota</taxon>
        <taxon>Actinomycetes</taxon>
        <taxon>Mycobacteriales</taxon>
        <taxon>Mycobacteriaceae</taxon>
        <taxon>Mycolicibacillus</taxon>
    </lineage>
</organism>
<dbReference type="Gene3D" id="2.30.110.10">
    <property type="entry name" value="Electron Transport, Fmn-binding Protein, Chain A"/>
    <property type="match status" value="1"/>
</dbReference>
<dbReference type="AlphaFoldDB" id="A0A1X2EQ82"/>
<comment type="caution">
    <text evidence="3">The sequence shown here is derived from an EMBL/GenBank/DDBJ whole genome shotgun (WGS) entry which is preliminary data.</text>
</comment>
<dbReference type="PANTHER" id="PTHR39428">
    <property type="entry name" value="F420H(2)-DEPENDENT QUINONE REDUCTASE RV1261C"/>
    <property type="match status" value="1"/>
</dbReference>
<dbReference type="STRING" id="1798.AWC30_02625"/>
<dbReference type="GO" id="GO:0005886">
    <property type="term" value="C:plasma membrane"/>
    <property type="evidence" value="ECO:0007669"/>
    <property type="project" value="TreeGrafter"/>
</dbReference>
<dbReference type="EMBL" id="LQPZ01000007">
    <property type="protein sequence ID" value="ORX08322.1"/>
    <property type="molecule type" value="Genomic_DNA"/>
</dbReference>
<evidence type="ECO:0000256" key="2">
    <source>
        <dbReference type="ARBA" id="ARBA00049106"/>
    </source>
</evidence>
<accession>A0A1X2EQ82</accession>
<name>A0A1X2EQ82_9MYCO</name>
<dbReference type="GO" id="GO:0016491">
    <property type="term" value="F:oxidoreductase activity"/>
    <property type="evidence" value="ECO:0007669"/>
    <property type="project" value="InterPro"/>
</dbReference>
<dbReference type="PANTHER" id="PTHR39428:SF1">
    <property type="entry name" value="F420H(2)-DEPENDENT QUINONE REDUCTASE RV1261C"/>
    <property type="match status" value="1"/>
</dbReference>
<evidence type="ECO:0000313" key="4">
    <source>
        <dbReference type="Proteomes" id="UP000193090"/>
    </source>
</evidence>
<proteinExistence type="inferred from homology"/>
<dbReference type="GO" id="GO:0070967">
    <property type="term" value="F:coenzyme F420 binding"/>
    <property type="evidence" value="ECO:0007669"/>
    <property type="project" value="TreeGrafter"/>
</dbReference>
<reference evidence="3 4" key="1">
    <citation type="submission" date="2016-01" db="EMBL/GenBank/DDBJ databases">
        <title>The new phylogeny of the genus Mycobacterium.</title>
        <authorList>
            <person name="Tarcisio F."/>
            <person name="Conor M."/>
            <person name="Antonella G."/>
            <person name="Elisabetta G."/>
            <person name="Giulia F.S."/>
            <person name="Sara T."/>
            <person name="Anna F."/>
            <person name="Clotilde B."/>
            <person name="Roberto B."/>
            <person name="Veronica D.S."/>
            <person name="Fabio R."/>
            <person name="Monica P."/>
            <person name="Olivier J."/>
            <person name="Enrico T."/>
            <person name="Nicola S."/>
        </authorList>
    </citation>
    <scope>NUCLEOTIDE SEQUENCE [LARGE SCALE GENOMIC DNA]</scope>
    <source>
        <strain evidence="3 4">DSM 44153</strain>
    </source>
</reference>
<evidence type="ECO:0000256" key="1">
    <source>
        <dbReference type="ARBA" id="ARBA00008710"/>
    </source>
</evidence>
<sequence>MGLMQRFESVVVPALLRVHNAVYIRSGGRVGHRLFPGVAPNLLLHTTGARTGKRRTTSLSYARDGANYLIVASKGGDPRAPGWYHNLRADPEVEINVGPRRFPVTATPVLPDDPAYPRLWRIVNDNNGDRYIDYQRRTSRPIPVVVLSPR</sequence>